<gene>
    <name evidence="2" type="ORF">LCGC14_2222070</name>
</gene>
<organism evidence="2">
    <name type="scientific">marine sediment metagenome</name>
    <dbReference type="NCBI Taxonomy" id="412755"/>
    <lineage>
        <taxon>unclassified sequences</taxon>
        <taxon>metagenomes</taxon>
        <taxon>ecological metagenomes</taxon>
    </lineage>
</organism>
<evidence type="ECO:0000256" key="1">
    <source>
        <dbReference type="SAM" id="MobiDB-lite"/>
    </source>
</evidence>
<proteinExistence type="predicted"/>
<protein>
    <submittedName>
        <fullName evidence="2">Uncharacterized protein</fullName>
    </submittedName>
</protein>
<dbReference type="EMBL" id="LAZR01029708">
    <property type="protein sequence ID" value="KKL58764.1"/>
    <property type="molecule type" value="Genomic_DNA"/>
</dbReference>
<comment type="caution">
    <text evidence="2">The sequence shown here is derived from an EMBL/GenBank/DDBJ whole genome shotgun (WGS) entry which is preliminary data.</text>
</comment>
<feature type="region of interest" description="Disordered" evidence="1">
    <location>
        <begin position="79"/>
        <end position="99"/>
    </location>
</feature>
<reference evidence="2" key="1">
    <citation type="journal article" date="2015" name="Nature">
        <title>Complex archaea that bridge the gap between prokaryotes and eukaryotes.</title>
        <authorList>
            <person name="Spang A."/>
            <person name="Saw J.H."/>
            <person name="Jorgensen S.L."/>
            <person name="Zaremba-Niedzwiedzka K."/>
            <person name="Martijn J."/>
            <person name="Lind A.E."/>
            <person name="van Eijk R."/>
            <person name="Schleper C."/>
            <person name="Guy L."/>
            <person name="Ettema T.J."/>
        </authorList>
    </citation>
    <scope>NUCLEOTIDE SEQUENCE</scope>
</reference>
<feature type="region of interest" description="Disordered" evidence="1">
    <location>
        <begin position="124"/>
        <end position="175"/>
    </location>
</feature>
<dbReference type="AlphaFoldDB" id="A0A0F9DAU1"/>
<name>A0A0F9DAU1_9ZZZZ</name>
<sequence>MAIIVTSEEKAQLEKENTLIRELPGANGANRANYHNPVTGQEMSGPIDPYHMTRRLRQGWRLGPAPTELKAKWLVREQELKEEDDQSEQEYQNSDEHQVDLTAQADRFNEAVAAAVAQVLEKIGYDPNEGRQTHTQKEEEASEVDHQTDFLQAVDAPTESDTKLNVSPASRPDLH</sequence>
<accession>A0A0F9DAU1</accession>
<feature type="non-terminal residue" evidence="2">
    <location>
        <position position="175"/>
    </location>
</feature>
<evidence type="ECO:0000313" key="2">
    <source>
        <dbReference type="EMBL" id="KKL58764.1"/>
    </source>
</evidence>
<feature type="compositionally biased region" description="Basic and acidic residues" evidence="1">
    <location>
        <begin position="128"/>
        <end position="148"/>
    </location>
</feature>